<accession>A0A8J6LBP8</accession>
<evidence type="ECO:0008006" key="4">
    <source>
        <dbReference type="Google" id="ProtNLM"/>
    </source>
</evidence>
<gene>
    <name evidence="2" type="ORF">GEV33_006737</name>
</gene>
<evidence type="ECO:0000256" key="1">
    <source>
        <dbReference type="SAM" id="MobiDB-lite"/>
    </source>
</evidence>
<dbReference type="AlphaFoldDB" id="A0A8J6LBP8"/>
<dbReference type="Proteomes" id="UP000719412">
    <property type="component" value="Unassembled WGS sequence"/>
</dbReference>
<comment type="caution">
    <text evidence="2">The sequence shown here is derived from an EMBL/GenBank/DDBJ whole genome shotgun (WGS) entry which is preliminary data.</text>
</comment>
<sequence>MDKKRAGKTIRAQYEIYLNYLQTFLQNCWKELCGLLNSTVGPTRDEDGWKRVFVDWKSQVKRKIRVLDLDKNKISGGQAEAKPLSDLEERLIGLIGKVVVSGIPDLPEAGVVTEIPDPESPLNCVAPKVDELSSNNGSLKKPLKKVDTNGPNRNWSKSMKNASEEAIENLQRSNSETIGILHNMLTELQGINSGINKLADAMITLAQVGLKPIKHWSYEPDQIRIRAQCNQLNHGEVLQDDHIVDEQPTHGESAQTVDPRRSFRKTTTSSFQTIEIKLRNYTVINFGHQSNGDQYKQNDSSRNSFEHGIFQNDDILCSKIANYGPSPIDMLIGGNLSRGVAINRG</sequence>
<feature type="compositionally biased region" description="Polar residues" evidence="1">
    <location>
        <begin position="149"/>
        <end position="158"/>
    </location>
</feature>
<evidence type="ECO:0000313" key="3">
    <source>
        <dbReference type="Proteomes" id="UP000719412"/>
    </source>
</evidence>
<keyword evidence="3" id="KW-1185">Reference proteome</keyword>
<dbReference type="EMBL" id="JABDTM020022146">
    <property type="protein sequence ID" value="KAH0816054.1"/>
    <property type="molecule type" value="Genomic_DNA"/>
</dbReference>
<protein>
    <recommendedName>
        <fullName evidence="4">Regulatory protein zeste</fullName>
    </recommendedName>
</protein>
<name>A0A8J6LBP8_TENMO</name>
<reference evidence="2" key="1">
    <citation type="journal article" date="2020" name="J Insects Food Feed">
        <title>The yellow mealworm (Tenebrio molitor) genome: a resource for the emerging insects as food and feed industry.</title>
        <authorList>
            <person name="Eriksson T."/>
            <person name="Andere A."/>
            <person name="Kelstrup H."/>
            <person name="Emery V."/>
            <person name="Picard C."/>
        </authorList>
    </citation>
    <scope>NUCLEOTIDE SEQUENCE</scope>
    <source>
        <strain evidence="2">Stoneville</strain>
        <tissue evidence="2">Whole head</tissue>
    </source>
</reference>
<proteinExistence type="predicted"/>
<evidence type="ECO:0000313" key="2">
    <source>
        <dbReference type="EMBL" id="KAH0816054.1"/>
    </source>
</evidence>
<feature type="region of interest" description="Disordered" evidence="1">
    <location>
        <begin position="136"/>
        <end position="158"/>
    </location>
</feature>
<organism evidence="2 3">
    <name type="scientific">Tenebrio molitor</name>
    <name type="common">Yellow mealworm beetle</name>
    <dbReference type="NCBI Taxonomy" id="7067"/>
    <lineage>
        <taxon>Eukaryota</taxon>
        <taxon>Metazoa</taxon>
        <taxon>Ecdysozoa</taxon>
        <taxon>Arthropoda</taxon>
        <taxon>Hexapoda</taxon>
        <taxon>Insecta</taxon>
        <taxon>Pterygota</taxon>
        <taxon>Neoptera</taxon>
        <taxon>Endopterygota</taxon>
        <taxon>Coleoptera</taxon>
        <taxon>Polyphaga</taxon>
        <taxon>Cucujiformia</taxon>
        <taxon>Tenebrionidae</taxon>
        <taxon>Tenebrio</taxon>
    </lineage>
</organism>
<reference evidence="2" key="2">
    <citation type="submission" date="2021-08" db="EMBL/GenBank/DDBJ databases">
        <authorList>
            <person name="Eriksson T."/>
        </authorList>
    </citation>
    <scope>NUCLEOTIDE SEQUENCE</scope>
    <source>
        <strain evidence="2">Stoneville</strain>
        <tissue evidence="2">Whole head</tissue>
    </source>
</reference>